<dbReference type="GO" id="GO:0006744">
    <property type="term" value="P:ubiquinone biosynthetic process"/>
    <property type="evidence" value="ECO:0007669"/>
    <property type="project" value="UniProtKB-UniRule"/>
</dbReference>
<sequence>MFISRSLRAKATQLRSSPLQIRNRRRSYYTVDHPDPTPFSETESAILSSALSRVPTHGFSQKALKLGARDAGYLDVSTNLFPRGTFDLVNYHLVTRRMALKEEVQFPELDTQSGNKLGVGARVRILALARLRANKDIIGKWQDAIAIMAQPSYVSASLSELARLSDEIWYLAGDKAVDASWYTKRATLSAIYSAAELHQTQDQSPNFIETERFLDSRLEDLRKVSSLAGGFGGWVGYTAQSAVNVLRSKGVKI</sequence>
<keyword evidence="7 8" id="KW-0496">Mitochondrion</keyword>
<keyword evidence="5" id="KW-0809">Transit peptide</keyword>
<comment type="subcellular location">
    <subcellularLocation>
        <location evidence="1 8">Mitochondrion</location>
    </subcellularLocation>
</comment>
<dbReference type="GO" id="GO:0005743">
    <property type="term" value="C:mitochondrial inner membrane"/>
    <property type="evidence" value="ECO:0007669"/>
    <property type="project" value="TreeGrafter"/>
</dbReference>
<dbReference type="NCBIfam" id="TIGR02396">
    <property type="entry name" value="diverge_rpsU"/>
    <property type="match status" value="1"/>
</dbReference>
<organism evidence="10 11">
    <name type="scientific">Pseudovirgaria hyperparasitica</name>
    <dbReference type="NCBI Taxonomy" id="470096"/>
    <lineage>
        <taxon>Eukaryota</taxon>
        <taxon>Fungi</taxon>
        <taxon>Dikarya</taxon>
        <taxon>Ascomycota</taxon>
        <taxon>Pezizomycotina</taxon>
        <taxon>Dothideomycetes</taxon>
        <taxon>Dothideomycetes incertae sedis</taxon>
        <taxon>Acrospermales</taxon>
        <taxon>Acrospermaceae</taxon>
        <taxon>Pseudovirgaria</taxon>
    </lineage>
</organism>
<reference evidence="10" key="1">
    <citation type="journal article" date="2020" name="Stud. Mycol.">
        <title>101 Dothideomycetes genomes: a test case for predicting lifestyles and emergence of pathogens.</title>
        <authorList>
            <person name="Haridas S."/>
            <person name="Albert R."/>
            <person name="Binder M."/>
            <person name="Bloem J."/>
            <person name="Labutti K."/>
            <person name="Salamov A."/>
            <person name="Andreopoulos B."/>
            <person name="Baker S."/>
            <person name="Barry K."/>
            <person name="Bills G."/>
            <person name="Bluhm B."/>
            <person name="Cannon C."/>
            <person name="Castanera R."/>
            <person name="Culley D."/>
            <person name="Daum C."/>
            <person name="Ezra D."/>
            <person name="Gonzalez J."/>
            <person name="Henrissat B."/>
            <person name="Kuo A."/>
            <person name="Liang C."/>
            <person name="Lipzen A."/>
            <person name="Lutzoni F."/>
            <person name="Magnuson J."/>
            <person name="Mondo S."/>
            <person name="Nolan M."/>
            <person name="Ohm R."/>
            <person name="Pangilinan J."/>
            <person name="Park H.-J."/>
            <person name="Ramirez L."/>
            <person name="Alfaro M."/>
            <person name="Sun H."/>
            <person name="Tritt A."/>
            <person name="Yoshinaga Y."/>
            <person name="Zwiers L.-H."/>
            <person name="Turgeon B."/>
            <person name="Goodwin S."/>
            <person name="Spatafora J."/>
            <person name="Crous P."/>
            <person name="Grigoriev I."/>
        </authorList>
    </citation>
    <scope>NUCLEOTIDE SEQUENCE</scope>
    <source>
        <strain evidence="10">CBS 121739</strain>
    </source>
</reference>
<dbReference type="UniPathway" id="UPA00232"/>
<accession>A0A6A6VWJ7</accession>
<keyword evidence="11" id="KW-1185">Reference proteome</keyword>
<dbReference type="GeneID" id="54480507"/>
<evidence type="ECO:0000259" key="9">
    <source>
        <dbReference type="Pfam" id="PF08511"/>
    </source>
</evidence>
<comment type="pathway">
    <text evidence="2 8">Cofactor biosynthesis; ubiquinone biosynthesis.</text>
</comment>
<evidence type="ECO:0000313" key="11">
    <source>
        <dbReference type="Proteomes" id="UP000799437"/>
    </source>
</evidence>
<dbReference type="InterPro" id="IPR012762">
    <property type="entry name" value="Ubiq_biosynth_COQ9"/>
</dbReference>
<proteinExistence type="inferred from homology"/>
<evidence type="ECO:0000256" key="6">
    <source>
        <dbReference type="ARBA" id="ARBA00023121"/>
    </source>
</evidence>
<dbReference type="PANTHER" id="PTHR21427">
    <property type="entry name" value="UBIQUINONE BIOSYNTHESIS PROTEIN COQ9, MITOCHONDRIAL"/>
    <property type="match status" value="1"/>
</dbReference>
<dbReference type="GO" id="GO:0008289">
    <property type="term" value="F:lipid binding"/>
    <property type="evidence" value="ECO:0007669"/>
    <property type="project" value="UniProtKB-UniRule"/>
</dbReference>
<gene>
    <name evidence="10" type="ORF">EJ05DRAFT_165903</name>
</gene>
<dbReference type="Pfam" id="PF08511">
    <property type="entry name" value="COQ9"/>
    <property type="match status" value="1"/>
</dbReference>
<evidence type="ECO:0000256" key="1">
    <source>
        <dbReference type="ARBA" id="ARBA00004173"/>
    </source>
</evidence>
<evidence type="ECO:0000256" key="7">
    <source>
        <dbReference type="ARBA" id="ARBA00023128"/>
    </source>
</evidence>
<dbReference type="InterPro" id="IPR013718">
    <property type="entry name" value="COQ9_C"/>
</dbReference>
<evidence type="ECO:0000256" key="5">
    <source>
        <dbReference type="ARBA" id="ARBA00022946"/>
    </source>
</evidence>
<dbReference type="OrthoDB" id="619536at2759"/>
<feature type="domain" description="COQ9 C-terminal" evidence="9">
    <location>
        <begin position="155"/>
        <end position="224"/>
    </location>
</feature>
<dbReference type="Gene3D" id="1.10.357.10">
    <property type="entry name" value="Tetracycline Repressor, domain 2"/>
    <property type="match status" value="1"/>
</dbReference>
<comment type="function">
    <text evidence="8">Membrane-associated protein that warps the membrane surface to access and bind aromatic isoprenes with high specificity, including ubiquinone (CoQ) isoprene intermediates and presents them directly to Coq7, therefore facilitating the Coq7-mediated hydroxylase step. Participates in the biosynthesis of coenzyme Q, also named ubiquinone, an essential lipid-soluble electron transporter for aerobic cellular respiration.</text>
</comment>
<name>A0A6A6VWJ7_9PEZI</name>
<evidence type="ECO:0000256" key="2">
    <source>
        <dbReference type="ARBA" id="ARBA00004749"/>
    </source>
</evidence>
<dbReference type="RefSeq" id="XP_033596062.1">
    <property type="nucleotide sequence ID" value="XM_033739453.1"/>
</dbReference>
<evidence type="ECO:0000313" key="10">
    <source>
        <dbReference type="EMBL" id="KAF2753611.1"/>
    </source>
</evidence>
<protein>
    <recommendedName>
        <fullName evidence="8">Ubiquinone biosynthesis protein</fullName>
    </recommendedName>
</protein>
<evidence type="ECO:0000256" key="3">
    <source>
        <dbReference type="ARBA" id="ARBA00010766"/>
    </source>
</evidence>
<dbReference type="PANTHER" id="PTHR21427:SF19">
    <property type="entry name" value="UBIQUINONE BIOSYNTHESIS PROTEIN COQ9, MITOCHONDRIAL"/>
    <property type="match status" value="1"/>
</dbReference>
<dbReference type="EMBL" id="ML996583">
    <property type="protein sequence ID" value="KAF2753611.1"/>
    <property type="molecule type" value="Genomic_DNA"/>
</dbReference>
<evidence type="ECO:0000256" key="4">
    <source>
        <dbReference type="ARBA" id="ARBA00022688"/>
    </source>
</evidence>
<dbReference type="FunFam" id="1.10.357.10:FF:000004">
    <property type="entry name" value="Ubiquinone biosynthesis protein COQ9, mitochondrial"/>
    <property type="match status" value="1"/>
</dbReference>
<keyword evidence="4 8" id="KW-0831">Ubiquinone biosynthesis</keyword>
<evidence type="ECO:0000256" key="8">
    <source>
        <dbReference type="RuleBase" id="RU366063"/>
    </source>
</evidence>
<keyword evidence="6 8" id="KW-0446">Lipid-binding</keyword>
<comment type="similarity">
    <text evidence="3 8">Belongs to the COQ9 family.</text>
</comment>
<dbReference type="Proteomes" id="UP000799437">
    <property type="component" value="Unassembled WGS sequence"/>
</dbReference>
<dbReference type="AlphaFoldDB" id="A0A6A6VWJ7"/>
<keyword evidence="10" id="KW-0830">Ubiquinone</keyword>